<comment type="function">
    <text evidence="6">Involved in transcription antitermination. Required for transcription of ribosomal RNA (rRNA) genes. Binds specifically to the boxA antiterminator sequence of the ribosomal RNA (rrn) operons.</text>
</comment>
<keyword evidence="3 6" id="KW-0694">RNA-binding</keyword>
<evidence type="ECO:0000256" key="3">
    <source>
        <dbReference type="ARBA" id="ARBA00022884"/>
    </source>
</evidence>
<evidence type="ECO:0000256" key="2">
    <source>
        <dbReference type="ARBA" id="ARBA00022814"/>
    </source>
</evidence>
<feature type="domain" description="NusB/RsmB/TIM44" evidence="7">
    <location>
        <begin position="266"/>
        <end position="359"/>
    </location>
</feature>
<dbReference type="PANTHER" id="PTHR11078">
    <property type="entry name" value="N UTILIZATION SUBSTANCE PROTEIN B-RELATED"/>
    <property type="match status" value="1"/>
</dbReference>
<dbReference type="InterPro" id="IPR011605">
    <property type="entry name" value="NusB_fam"/>
</dbReference>
<keyword evidence="2 6" id="KW-0889">Transcription antitermination</keyword>
<organism evidence="8 9">
    <name type="scientific">Emticicia soli</name>
    <dbReference type="NCBI Taxonomy" id="2027878"/>
    <lineage>
        <taxon>Bacteria</taxon>
        <taxon>Pseudomonadati</taxon>
        <taxon>Bacteroidota</taxon>
        <taxon>Cytophagia</taxon>
        <taxon>Cytophagales</taxon>
        <taxon>Leadbetterellaceae</taxon>
        <taxon>Emticicia</taxon>
    </lineage>
</organism>
<evidence type="ECO:0000259" key="7">
    <source>
        <dbReference type="Pfam" id="PF01029"/>
    </source>
</evidence>
<dbReference type="HAMAP" id="MF_00073">
    <property type="entry name" value="NusB"/>
    <property type="match status" value="1"/>
</dbReference>
<keyword evidence="4 6" id="KW-0805">Transcription regulation</keyword>
<dbReference type="InterPro" id="IPR035926">
    <property type="entry name" value="NusB-like_sf"/>
</dbReference>
<evidence type="ECO:0000256" key="5">
    <source>
        <dbReference type="ARBA" id="ARBA00023163"/>
    </source>
</evidence>
<evidence type="ECO:0000256" key="4">
    <source>
        <dbReference type="ARBA" id="ARBA00023015"/>
    </source>
</evidence>
<dbReference type="SUPFAM" id="SSF48013">
    <property type="entry name" value="NusB-like"/>
    <property type="match status" value="1"/>
</dbReference>
<protein>
    <recommendedName>
        <fullName evidence="6">Transcription antitermination protein NusB</fullName>
    </recommendedName>
    <alternativeName>
        <fullName evidence="6">Antitermination factor NusB</fullName>
    </alternativeName>
</protein>
<evidence type="ECO:0000313" key="8">
    <source>
        <dbReference type="EMBL" id="MFD2522357.1"/>
    </source>
</evidence>
<dbReference type="Pfam" id="PF01029">
    <property type="entry name" value="NusB"/>
    <property type="match status" value="1"/>
</dbReference>
<dbReference type="RefSeq" id="WP_340234580.1">
    <property type="nucleotide sequence ID" value="NZ_JBBEWC010000002.1"/>
</dbReference>
<comment type="caution">
    <text evidence="8">The sequence shown here is derived from an EMBL/GenBank/DDBJ whole genome shotgun (WGS) entry which is preliminary data.</text>
</comment>
<dbReference type="PANTHER" id="PTHR11078:SF3">
    <property type="entry name" value="ANTITERMINATION NUSB DOMAIN-CONTAINING PROTEIN"/>
    <property type="match status" value="1"/>
</dbReference>
<reference evidence="9" key="1">
    <citation type="journal article" date="2019" name="Int. J. Syst. Evol. Microbiol.">
        <title>The Global Catalogue of Microorganisms (GCM) 10K type strain sequencing project: providing services to taxonomists for standard genome sequencing and annotation.</title>
        <authorList>
            <consortium name="The Broad Institute Genomics Platform"/>
            <consortium name="The Broad Institute Genome Sequencing Center for Infectious Disease"/>
            <person name="Wu L."/>
            <person name="Ma J."/>
        </authorList>
    </citation>
    <scope>NUCLEOTIDE SEQUENCE [LARGE SCALE GENOMIC DNA]</scope>
    <source>
        <strain evidence="9">KCTC 52344</strain>
    </source>
</reference>
<proteinExistence type="inferred from homology"/>
<accession>A0ABW5JBE5</accession>
<evidence type="ECO:0000256" key="6">
    <source>
        <dbReference type="HAMAP-Rule" id="MF_00073"/>
    </source>
</evidence>
<dbReference type="Proteomes" id="UP001597510">
    <property type="component" value="Unassembled WGS sequence"/>
</dbReference>
<dbReference type="NCBIfam" id="TIGR01951">
    <property type="entry name" value="nusB"/>
    <property type="match status" value="1"/>
</dbReference>
<keyword evidence="9" id="KW-1185">Reference proteome</keyword>
<evidence type="ECO:0000256" key="1">
    <source>
        <dbReference type="ARBA" id="ARBA00005952"/>
    </source>
</evidence>
<dbReference type="InterPro" id="IPR006027">
    <property type="entry name" value="NusB_RsmB_TIM44"/>
</dbReference>
<name>A0ABW5JBE5_9BACT</name>
<dbReference type="EMBL" id="JBHULC010000018">
    <property type="protein sequence ID" value="MFD2522357.1"/>
    <property type="molecule type" value="Genomic_DNA"/>
</dbReference>
<sequence length="379" mass="44670">MLNRRLIRIRAMQALYAYKQAEGANFQLSLDLIADDFAPDLNSMEFQDREKLEGYKKLGQQLLHEAFSRQDEDDFNVPKEVLMSVEKAKDYFLLKNKKDVDHYAGRMILEAEKVYDLYLQILLLFIELADRSDADERNAASQSKLSDNQIIKKLRQERLLETQAIRRNVNWSTEQVIVAKLFREVLRSNAHYIEYCAKKNHTLEEDFAFLKYMLKNVVLKNELTWEYFEKQDLYWIDDVETLRAAITHTFQSFVEDGRFKIALLDQEWDERKDFLQTLYRKSIVEEKELEEVLIPKLKNWEIERISETDQILLKMALVEMLNYPSIPIKVTINEIIEIAKDYSTPKSGQFVNGILDSLSKELKEAGKIRKSGRGMLDNK</sequence>
<comment type="similarity">
    <text evidence="1 6">Belongs to the NusB family.</text>
</comment>
<evidence type="ECO:0000313" key="9">
    <source>
        <dbReference type="Proteomes" id="UP001597510"/>
    </source>
</evidence>
<dbReference type="Gene3D" id="1.10.940.10">
    <property type="entry name" value="NusB-like"/>
    <property type="match status" value="1"/>
</dbReference>
<gene>
    <name evidence="6 8" type="primary">nusB</name>
    <name evidence="8" type="ORF">ACFSR2_15780</name>
</gene>
<keyword evidence="5 6" id="KW-0804">Transcription</keyword>